<evidence type="ECO:0000313" key="1">
    <source>
        <dbReference type="EMBL" id="MTD57791.1"/>
    </source>
</evidence>
<protein>
    <submittedName>
        <fullName evidence="1">Uncharacterized protein</fullName>
    </submittedName>
</protein>
<reference evidence="1 2" key="1">
    <citation type="submission" date="2019-11" db="EMBL/GenBank/DDBJ databases">
        <title>Draft genome of Amycolatopsis RM579.</title>
        <authorList>
            <person name="Duangmal K."/>
            <person name="Mingma R."/>
        </authorList>
    </citation>
    <scope>NUCLEOTIDE SEQUENCE [LARGE SCALE GENOMIC DNA]</scope>
    <source>
        <strain evidence="1 2">RM579</strain>
    </source>
</reference>
<evidence type="ECO:0000313" key="2">
    <source>
        <dbReference type="Proteomes" id="UP000440096"/>
    </source>
</evidence>
<sequence>MTGFVPNAGQPTAAGVEGAIGAAIGGALSAGAIATTTAEVQKLVDSAKSGGFAISEEGANEYIRVFQGFEDVLAEVRDTLVNAGQAPKLGSSDYAKQVASHVQRIANGDAQSYATALSSLAVVVRQAREAFEQAKKNYAHMDDEAARTFSGLQA</sequence>
<dbReference type="EMBL" id="WMBA01000054">
    <property type="protein sequence ID" value="MTD57791.1"/>
    <property type="molecule type" value="Genomic_DNA"/>
</dbReference>
<accession>A0A6N7Z886</accession>
<organism evidence="1 2">
    <name type="scientific">Amycolatopsis pithecellobii</name>
    <dbReference type="NCBI Taxonomy" id="664692"/>
    <lineage>
        <taxon>Bacteria</taxon>
        <taxon>Bacillati</taxon>
        <taxon>Actinomycetota</taxon>
        <taxon>Actinomycetes</taxon>
        <taxon>Pseudonocardiales</taxon>
        <taxon>Pseudonocardiaceae</taxon>
        <taxon>Amycolatopsis</taxon>
    </lineage>
</organism>
<dbReference type="OrthoDB" id="3622714at2"/>
<keyword evidence="2" id="KW-1185">Reference proteome</keyword>
<dbReference type="RefSeq" id="WP_154759901.1">
    <property type="nucleotide sequence ID" value="NZ_WMBA01000054.1"/>
</dbReference>
<dbReference type="Proteomes" id="UP000440096">
    <property type="component" value="Unassembled WGS sequence"/>
</dbReference>
<proteinExistence type="predicted"/>
<name>A0A6N7Z886_9PSEU</name>
<gene>
    <name evidence="1" type="ORF">GKO32_27990</name>
</gene>
<comment type="caution">
    <text evidence="1">The sequence shown here is derived from an EMBL/GenBank/DDBJ whole genome shotgun (WGS) entry which is preliminary data.</text>
</comment>
<dbReference type="AlphaFoldDB" id="A0A6N7Z886"/>